<dbReference type="AlphaFoldDB" id="A0A518B2W9"/>
<sequence>MEIRAMRRWGGPLGILAIVLLGQSMAKAQAVSDTGTWLAAFGNGNLAPKLDDRLKWWFDGQLRFFEETEGFGQSVVRPGVGYALKENVIIWAGYGWFVNARPGSPDISEDRVWEQVTWSKPFDIKPLGLRSRLEQRFLQNGDDVGGRFRQLASWRQPIARSKRFSFVLSDEIFVHLNDTDWGSDAGFDQNRCFVGIGLKHRPESRWTMDIGYLNQHINRPRRGNLTNHLLSVNFAYGPKVSQRVPSQVDDLLSVGEEN</sequence>
<proteinExistence type="predicted"/>
<keyword evidence="2" id="KW-1185">Reference proteome</keyword>
<name>A0A518B2W9_9BACT</name>
<dbReference type="Pfam" id="PF10677">
    <property type="entry name" value="DUF2490"/>
    <property type="match status" value="1"/>
</dbReference>
<evidence type="ECO:0008006" key="3">
    <source>
        <dbReference type="Google" id="ProtNLM"/>
    </source>
</evidence>
<dbReference type="KEGG" id="knv:Pan216_21820"/>
<evidence type="ECO:0000313" key="1">
    <source>
        <dbReference type="EMBL" id="QDU61327.1"/>
    </source>
</evidence>
<dbReference type="Proteomes" id="UP000317093">
    <property type="component" value="Chromosome"/>
</dbReference>
<protein>
    <recommendedName>
        <fullName evidence="3">DUF2490 domain-containing protein</fullName>
    </recommendedName>
</protein>
<organism evidence="1 2">
    <name type="scientific">Kolteria novifilia</name>
    <dbReference type="NCBI Taxonomy" id="2527975"/>
    <lineage>
        <taxon>Bacteria</taxon>
        <taxon>Pseudomonadati</taxon>
        <taxon>Planctomycetota</taxon>
        <taxon>Planctomycetia</taxon>
        <taxon>Kolteriales</taxon>
        <taxon>Kolteriaceae</taxon>
        <taxon>Kolteria</taxon>
    </lineage>
</organism>
<dbReference type="EMBL" id="CP036279">
    <property type="protein sequence ID" value="QDU61327.1"/>
    <property type="molecule type" value="Genomic_DNA"/>
</dbReference>
<evidence type="ECO:0000313" key="2">
    <source>
        <dbReference type="Proteomes" id="UP000317093"/>
    </source>
</evidence>
<reference evidence="1 2" key="1">
    <citation type="submission" date="2019-02" db="EMBL/GenBank/DDBJ databases">
        <title>Deep-cultivation of Planctomycetes and their phenomic and genomic characterization uncovers novel biology.</title>
        <authorList>
            <person name="Wiegand S."/>
            <person name="Jogler M."/>
            <person name="Boedeker C."/>
            <person name="Pinto D."/>
            <person name="Vollmers J."/>
            <person name="Rivas-Marin E."/>
            <person name="Kohn T."/>
            <person name="Peeters S.H."/>
            <person name="Heuer A."/>
            <person name="Rast P."/>
            <person name="Oberbeckmann S."/>
            <person name="Bunk B."/>
            <person name="Jeske O."/>
            <person name="Meyerdierks A."/>
            <person name="Storesund J.E."/>
            <person name="Kallscheuer N."/>
            <person name="Luecker S."/>
            <person name="Lage O.M."/>
            <person name="Pohl T."/>
            <person name="Merkel B.J."/>
            <person name="Hornburger P."/>
            <person name="Mueller R.-W."/>
            <person name="Bruemmer F."/>
            <person name="Labrenz M."/>
            <person name="Spormann A.M."/>
            <person name="Op den Camp H."/>
            <person name="Overmann J."/>
            <person name="Amann R."/>
            <person name="Jetten M.S.M."/>
            <person name="Mascher T."/>
            <person name="Medema M.H."/>
            <person name="Devos D.P."/>
            <person name="Kaster A.-K."/>
            <person name="Ovreas L."/>
            <person name="Rohde M."/>
            <person name="Galperin M.Y."/>
            <person name="Jogler C."/>
        </authorList>
    </citation>
    <scope>NUCLEOTIDE SEQUENCE [LARGE SCALE GENOMIC DNA]</scope>
    <source>
        <strain evidence="1 2">Pan216</strain>
    </source>
</reference>
<gene>
    <name evidence="1" type="ORF">Pan216_21820</name>
</gene>
<dbReference type="OrthoDB" id="5381041at2"/>
<accession>A0A518B2W9</accession>
<dbReference type="InterPro" id="IPR019619">
    <property type="entry name" value="DUF2490"/>
</dbReference>